<sequence>MKTLHKAALAIALAAATSHASAFTMSFDNWGFDADGLGGGAMLTPIDEMTYLGISYTESTGIAPGSTFTDVGRIGATGFQNDGSPIPAGTSGLGVSYELTATFLDWTGSYGATTGDDTEFFFDAGGTLNIYIDNALNYNSFGTAMDGTNIMSLSIRTGEGQIDFANPAGVDGNVDILFDVTSVAQGYWFVDTDGDGVADTDVYDLLGAGALTVGLTDSNNNITTPSGAVAADFIATTGLGAPNGPGDIYTLNDGSFSFAVPEPGSLALLGLGLVGLGLATRRRKA</sequence>
<keyword evidence="1" id="KW-0812">Transmembrane</keyword>
<evidence type="ECO:0000259" key="3">
    <source>
        <dbReference type="Pfam" id="PF07589"/>
    </source>
</evidence>
<feature type="signal peptide" evidence="2">
    <location>
        <begin position="1"/>
        <end position="22"/>
    </location>
</feature>
<dbReference type="KEGG" id="tbd:Tbd_0194"/>
<dbReference type="HOGENOM" id="CLU_1030047_0_0_4"/>
<evidence type="ECO:0000313" key="4">
    <source>
        <dbReference type="EMBL" id="AAZ96147.1"/>
    </source>
</evidence>
<keyword evidence="1" id="KW-0472">Membrane</keyword>
<feature type="chain" id="PRO_5004228729" description="Ice-binding protein C-terminal domain-containing protein" evidence="2">
    <location>
        <begin position="23"/>
        <end position="285"/>
    </location>
</feature>
<dbReference type="NCBIfam" id="TIGR02595">
    <property type="entry name" value="PEP_CTERM"/>
    <property type="match status" value="1"/>
</dbReference>
<keyword evidence="2" id="KW-0732">Signal</keyword>
<protein>
    <recommendedName>
        <fullName evidence="3">Ice-binding protein C-terminal domain-containing protein</fullName>
    </recommendedName>
</protein>
<dbReference type="RefSeq" id="WP_011310707.1">
    <property type="nucleotide sequence ID" value="NC_007404.1"/>
</dbReference>
<feature type="domain" description="Ice-binding protein C-terminal" evidence="3">
    <location>
        <begin position="259"/>
        <end position="283"/>
    </location>
</feature>
<dbReference type="Proteomes" id="UP000008291">
    <property type="component" value="Chromosome"/>
</dbReference>
<dbReference type="Pfam" id="PF07589">
    <property type="entry name" value="PEP-CTERM"/>
    <property type="match status" value="1"/>
</dbReference>
<name>Q3SF29_THIDA</name>
<gene>
    <name evidence="4" type="ordered locus">Tbd_0194</name>
</gene>
<proteinExistence type="predicted"/>
<evidence type="ECO:0000256" key="1">
    <source>
        <dbReference type="SAM" id="Phobius"/>
    </source>
</evidence>
<keyword evidence="5" id="KW-1185">Reference proteome</keyword>
<evidence type="ECO:0000313" key="5">
    <source>
        <dbReference type="Proteomes" id="UP000008291"/>
    </source>
</evidence>
<reference evidence="4 5" key="1">
    <citation type="journal article" date="2006" name="J. Bacteriol.">
        <title>The genome sequence of the obligately chemolithoautotrophic, facultatively anaerobic bacterium Thiobacillus denitrificans.</title>
        <authorList>
            <person name="Beller H.R."/>
            <person name="Chain P.S."/>
            <person name="Letain T.E."/>
            <person name="Chakicherla A."/>
            <person name="Larimer F.W."/>
            <person name="Richardson P.M."/>
            <person name="Coleman M.A."/>
            <person name="Wood A.P."/>
            <person name="Kelly D.P."/>
        </authorList>
    </citation>
    <scope>NUCLEOTIDE SEQUENCE [LARGE SCALE GENOMIC DNA]</scope>
    <source>
        <strain evidence="4 5">ATCC 25259</strain>
    </source>
</reference>
<dbReference type="InterPro" id="IPR013424">
    <property type="entry name" value="Ice-binding_C"/>
</dbReference>
<dbReference type="NCBIfam" id="NF033554">
    <property type="entry name" value="floc_PepA"/>
    <property type="match status" value="1"/>
</dbReference>
<organism evidence="4 5">
    <name type="scientific">Thiobacillus denitrificans (strain ATCC 25259 / T1)</name>
    <dbReference type="NCBI Taxonomy" id="292415"/>
    <lineage>
        <taxon>Bacteria</taxon>
        <taxon>Pseudomonadati</taxon>
        <taxon>Pseudomonadota</taxon>
        <taxon>Betaproteobacteria</taxon>
        <taxon>Nitrosomonadales</taxon>
        <taxon>Thiobacillaceae</taxon>
        <taxon>Thiobacillus</taxon>
    </lineage>
</organism>
<accession>Q3SF29</accession>
<dbReference type="EMBL" id="CP000116">
    <property type="protein sequence ID" value="AAZ96147.1"/>
    <property type="molecule type" value="Genomic_DNA"/>
</dbReference>
<dbReference type="AlphaFoldDB" id="Q3SF29"/>
<evidence type="ECO:0000256" key="2">
    <source>
        <dbReference type="SAM" id="SignalP"/>
    </source>
</evidence>
<feature type="transmembrane region" description="Helical" evidence="1">
    <location>
        <begin position="263"/>
        <end position="280"/>
    </location>
</feature>
<dbReference type="eggNOG" id="ENOG50317B6">
    <property type="taxonomic scope" value="Bacteria"/>
</dbReference>
<keyword evidence="1" id="KW-1133">Transmembrane helix</keyword>